<feature type="domain" description="BD-FAE-like" evidence="1">
    <location>
        <begin position="2"/>
        <end position="38"/>
    </location>
</feature>
<comment type="caution">
    <text evidence="2">The sequence shown here is derived from an EMBL/GenBank/DDBJ whole genome shotgun (WGS) entry which is preliminary data.</text>
</comment>
<dbReference type="InterPro" id="IPR049492">
    <property type="entry name" value="BD-FAE-like_dom"/>
</dbReference>
<evidence type="ECO:0000259" key="1">
    <source>
        <dbReference type="Pfam" id="PF20434"/>
    </source>
</evidence>
<organism evidence="2 3">
    <name type="scientific">Marinicrinis lubricantis</name>
    <dbReference type="NCBI Taxonomy" id="2086470"/>
    <lineage>
        <taxon>Bacteria</taxon>
        <taxon>Bacillati</taxon>
        <taxon>Bacillota</taxon>
        <taxon>Bacilli</taxon>
        <taxon>Bacillales</taxon>
        <taxon>Paenibacillaceae</taxon>
    </lineage>
</organism>
<keyword evidence="3" id="KW-1185">Reference proteome</keyword>
<dbReference type="SUPFAM" id="SSF53474">
    <property type="entry name" value="alpha/beta-Hydrolases"/>
    <property type="match status" value="1"/>
</dbReference>
<gene>
    <name evidence="2" type="ORF">ACFPXP_02935</name>
</gene>
<evidence type="ECO:0000313" key="3">
    <source>
        <dbReference type="Proteomes" id="UP001596250"/>
    </source>
</evidence>
<dbReference type="RefSeq" id="WP_379892279.1">
    <property type="nucleotide sequence ID" value="NZ_JBHSQV010000025.1"/>
</dbReference>
<dbReference type="InterPro" id="IPR029058">
    <property type="entry name" value="AB_hydrolase_fold"/>
</dbReference>
<proteinExistence type="predicted"/>
<reference evidence="3" key="1">
    <citation type="journal article" date="2019" name="Int. J. Syst. Evol. Microbiol.">
        <title>The Global Catalogue of Microorganisms (GCM) 10K type strain sequencing project: providing services to taxonomists for standard genome sequencing and annotation.</title>
        <authorList>
            <consortium name="The Broad Institute Genomics Platform"/>
            <consortium name="The Broad Institute Genome Sequencing Center for Infectious Disease"/>
            <person name="Wu L."/>
            <person name="Ma J."/>
        </authorList>
    </citation>
    <scope>NUCLEOTIDE SEQUENCE [LARGE SCALE GENOMIC DNA]</scope>
    <source>
        <strain evidence="3">CCM 8749</strain>
    </source>
</reference>
<accession>A0ABW1IK04</accession>
<dbReference type="Pfam" id="PF20434">
    <property type="entry name" value="BD-FAE"/>
    <property type="match status" value="1"/>
</dbReference>
<evidence type="ECO:0000313" key="2">
    <source>
        <dbReference type="EMBL" id="MFC5985394.1"/>
    </source>
</evidence>
<sequence length="66" mass="7623">MANPETYIFEQTPPFFIQHGTMDPIIPVKQSVIFYEKLLWGHWGRQCSAGIVGRSMAGRSSRRQRI</sequence>
<dbReference type="Proteomes" id="UP001596250">
    <property type="component" value="Unassembled WGS sequence"/>
</dbReference>
<dbReference type="Gene3D" id="3.40.50.1820">
    <property type="entry name" value="alpha/beta hydrolase"/>
    <property type="match status" value="1"/>
</dbReference>
<dbReference type="EMBL" id="JBHSQV010000025">
    <property type="protein sequence ID" value="MFC5985394.1"/>
    <property type="molecule type" value="Genomic_DNA"/>
</dbReference>
<name>A0ABW1IK04_9BACL</name>
<protein>
    <recommendedName>
        <fullName evidence="1">BD-FAE-like domain-containing protein</fullName>
    </recommendedName>
</protein>